<dbReference type="AlphaFoldDB" id="A0ABD0YKK8"/>
<evidence type="ECO:0000259" key="3">
    <source>
        <dbReference type="PROSITE" id="PS01180"/>
    </source>
</evidence>
<dbReference type="InterPro" id="IPR035914">
    <property type="entry name" value="Sperma_CUB_dom_sf"/>
</dbReference>
<dbReference type="Pfam" id="PF00431">
    <property type="entry name" value="CUB"/>
    <property type="match status" value="1"/>
</dbReference>
<dbReference type="InterPro" id="IPR000859">
    <property type="entry name" value="CUB_dom"/>
</dbReference>
<evidence type="ECO:0000313" key="5">
    <source>
        <dbReference type="Proteomes" id="UP001558652"/>
    </source>
</evidence>
<comment type="caution">
    <text evidence="2">Lacks conserved residue(s) required for the propagation of feature annotation.</text>
</comment>
<evidence type="ECO:0000256" key="1">
    <source>
        <dbReference type="ARBA" id="ARBA00023157"/>
    </source>
</evidence>
<keyword evidence="1" id="KW-1015">Disulfide bond</keyword>
<reference evidence="4 5" key="1">
    <citation type="submission" date="2024-07" db="EMBL/GenBank/DDBJ databases">
        <title>Chromosome-level genome assembly of the water stick insect Ranatra chinensis (Heteroptera: Nepidae).</title>
        <authorList>
            <person name="Liu X."/>
        </authorList>
    </citation>
    <scope>NUCLEOTIDE SEQUENCE [LARGE SCALE GENOMIC DNA]</scope>
    <source>
        <strain evidence="4">Cailab_2021Rc</strain>
        <tissue evidence="4">Muscle</tissue>
    </source>
</reference>
<organism evidence="4 5">
    <name type="scientific">Ranatra chinensis</name>
    <dbReference type="NCBI Taxonomy" id="642074"/>
    <lineage>
        <taxon>Eukaryota</taxon>
        <taxon>Metazoa</taxon>
        <taxon>Ecdysozoa</taxon>
        <taxon>Arthropoda</taxon>
        <taxon>Hexapoda</taxon>
        <taxon>Insecta</taxon>
        <taxon>Pterygota</taxon>
        <taxon>Neoptera</taxon>
        <taxon>Paraneoptera</taxon>
        <taxon>Hemiptera</taxon>
        <taxon>Heteroptera</taxon>
        <taxon>Panheteroptera</taxon>
        <taxon>Nepomorpha</taxon>
        <taxon>Nepidae</taxon>
        <taxon>Ranatrinae</taxon>
        <taxon>Ranatra</taxon>
    </lineage>
</organism>
<dbReference type="InterPro" id="IPR058698">
    <property type="entry name" value="CUB_metazoa"/>
</dbReference>
<comment type="caution">
    <text evidence="4">The sequence shown here is derived from an EMBL/GenBank/DDBJ whole genome shotgun (WGS) entry which is preliminary data.</text>
</comment>
<name>A0ABD0YKK8_9HEMI</name>
<dbReference type="Proteomes" id="UP001558652">
    <property type="component" value="Unassembled WGS sequence"/>
</dbReference>
<gene>
    <name evidence="4" type="ORF">AAG570_003979</name>
</gene>
<dbReference type="PANTHER" id="PTHR33236">
    <property type="entry name" value="INTRAFLAGELLAR TRANSPORT PROTEIN 122 FAMILY PROTEIN-RELATED"/>
    <property type="match status" value="1"/>
</dbReference>
<accession>A0ABD0YKK8</accession>
<evidence type="ECO:0000256" key="2">
    <source>
        <dbReference type="PROSITE-ProRule" id="PRU00059"/>
    </source>
</evidence>
<proteinExistence type="predicted"/>
<protein>
    <recommendedName>
        <fullName evidence="3">CUB domain-containing protein</fullName>
    </recommendedName>
</protein>
<sequence length="352" mass="39186">MSLLNSISHLKPKSHRSIYVVNLYLLLIICLGVCLNPYECKIQHGEALGPCALGFGVCCVFTATCDEEIENNVTYFVNPDFPGLTQQSGECIIKIKKIASDISQIRLDFTHFNLGQPNRKTGVCEVDVFTLSDGNSQNVVLCGQNSGEHLYFDVDNMKDPLTITMNLTQENLFRIWEIKISQIEFNRRAPAGCRQYHQSRQGEIRTMNYAINGRHLANQDYNVCIRQEEGMCSVAYEPCDDNSFKIGPPIAADDPGSGDGPLTNSLAEFRECNDRIIMPCDSEDFIMPGGIMGMCNLLHCGNTFCSSGDRPCKIESSIKPFSIRVQFGPGTKDESPEDNLGMCLKFEQLPCT</sequence>
<dbReference type="Pfam" id="PF26080">
    <property type="entry name" value="CUB_animal"/>
    <property type="match status" value="1"/>
</dbReference>
<evidence type="ECO:0000313" key="4">
    <source>
        <dbReference type="EMBL" id="KAL1117664.1"/>
    </source>
</evidence>
<keyword evidence="5" id="KW-1185">Reference proteome</keyword>
<dbReference type="Gene3D" id="2.60.120.290">
    <property type="entry name" value="Spermadhesin, CUB domain"/>
    <property type="match status" value="1"/>
</dbReference>
<dbReference type="PANTHER" id="PTHR33236:SF4">
    <property type="entry name" value="CUB DOMAIN-CONTAINING PROTEIN"/>
    <property type="match status" value="1"/>
</dbReference>
<dbReference type="PROSITE" id="PS01180">
    <property type="entry name" value="CUB"/>
    <property type="match status" value="1"/>
</dbReference>
<dbReference type="EMBL" id="JBFDAA010000015">
    <property type="protein sequence ID" value="KAL1117664.1"/>
    <property type="molecule type" value="Genomic_DNA"/>
</dbReference>
<dbReference type="SUPFAM" id="SSF49854">
    <property type="entry name" value="Spermadhesin, CUB domain"/>
    <property type="match status" value="1"/>
</dbReference>
<feature type="domain" description="CUB" evidence="3">
    <location>
        <begin position="65"/>
        <end position="183"/>
    </location>
</feature>